<protein>
    <submittedName>
        <fullName evidence="8">Macrolide-efflux protein</fullName>
    </submittedName>
</protein>
<feature type="transmembrane region" description="Helical" evidence="7">
    <location>
        <begin position="396"/>
        <end position="414"/>
    </location>
</feature>
<keyword evidence="3" id="KW-1003">Cell membrane</keyword>
<sequence length="434" mass="46990">MINKSRFRYFLVIWVGQLISSIGSGLTSFGLNVYVFEKTGSALACSLVTLCAFFPLVFFTPISGTIADKFSRAKLMLIGDFFSAVCLGGMFIMISMGINNIPAICIWVFLSSCFAAILDPAYKAVVTDLLTPEEFSKAGGLVQLASSAKFLLSPIFAGLIYQISGIYLILIIDMCTFFTTLFTVAYSGKVMNECQKIKDSKVQVIKDIVEGYKELTQTKGIKLLLILSIVITFYVGIIETMIKPMLLELTDSSTLGVILSLSAIGMLISSLALGVKGIKKNYLKALSLSFLFMGITIAIIGCTTNIMGIAVIAFLFFLTIPVSNVCLDVLMRCNISKDTQGRAWGLISFISQLGYIIAYATSGALADYVFNPLLYKNGALATSVGRILGTGSERGIALMLVICGISMVILSPLLKSGKSLKQMEANCFNYNVED</sequence>
<evidence type="ECO:0000256" key="5">
    <source>
        <dbReference type="ARBA" id="ARBA00022989"/>
    </source>
</evidence>
<keyword evidence="2" id="KW-0813">Transport</keyword>
<feature type="transmembrane region" description="Helical" evidence="7">
    <location>
        <begin position="223"/>
        <end position="242"/>
    </location>
</feature>
<feature type="transmembrane region" description="Helical" evidence="7">
    <location>
        <begin position="166"/>
        <end position="188"/>
    </location>
</feature>
<keyword evidence="9" id="KW-1185">Reference proteome</keyword>
<reference evidence="8 9" key="1">
    <citation type="submission" date="2018-06" db="EMBL/GenBank/DDBJ databases">
        <authorList>
            <consortium name="Pathogen Informatics"/>
            <person name="Doyle S."/>
        </authorList>
    </citation>
    <scope>NUCLEOTIDE SEQUENCE [LARGE SCALE GENOMIC DNA]</scope>
    <source>
        <strain evidence="9">NCTC 11391</strain>
    </source>
</reference>
<dbReference type="EMBL" id="UHFA01000002">
    <property type="protein sequence ID" value="SUN35299.1"/>
    <property type="molecule type" value="Genomic_DNA"/>
</dbReference>
<dbReference type="PANTHER" id="PTHR43266">
    <property type="entry name" value="MACROLIDE-EFFLUX PROTEIN"/>
    <property type="match status" value="1"/>
</dbReference>
<proteinExistence type="predicted"/>
<accession>A0A380JBV3</accession>
<dbReference type="AlphaFoldDB" id="A0A380JBV3"/>
<evidence type="ECO:0000313" key="9">
    <source>
        <dbReference type="Proteomes" id="UP000254082"/>
    </source>
</evidence>
<comment type="subcellular location">
    <subcellularLocation>
        <location evidence="1">Cell membrane</location>
        <topology evidence="1">Multi-pass membrane protein</topology>
    </subcellularLocation>
</comment>
<feature type="transmembrane region" description="Helical" evidence="7">
    <location>
        <begin position="75"/>
        <end position="94"/>
    </location>
</feature>
<evidence type="ECO:0000313" key="8">
    <source>
        <dbReference type="EMBL" id="SUN35299.1"/>
    </source>
</evidence>
<evidence type="ECO:0000256" key="4">
    <source>
        <dbReference type="ARBA" id="ARBA00022692"/>
    </source>
</evidence>
<evidence type="ECO:0000256" key="7">
    <source>
        <dbReference type="SAM" id="Phobius"/>
    </source>
</evidence>
<feature type="transmembrane region" description="Helical" evidence="7">
    <location>
        <begin position="12"/>
        <end position="35"/>
    </location>
</feature>
<feature type="transmembrane region" description="Helical" evidence="7">
    <location>
        <begin position="41"/>
        <end position="63"/>
    </location>
</feature>
<dbReference type="GO" id="GO:0022857">
    <property type="term" value="F:transmembrane transporter activity"/>
    <property type="evidence" value="ECO:0007669"/>
    <property type="project" value="InterPro"/>
</dbReference>
<evidence type="ECO:0000256" key="3">
    <source>
        <dbReference type="ARBA" id="ARBA00022475"/>
    </source>
</evidence>
<dbReference type="SUPFAM" id="SSF103473">
    <property type="entry name" value="MFS general substrate transporter"/>
    <property type="match status" value="1"/>
</dbReference>
<dbReference type="InterPro" id="IPR011701">
    <property type="entry name" value="MFS"/>
</dbReference>
<dbReference type="OrthoDB" id="212436at2"/>
<dbReference type="InterPro" id="IPR036259">
    <property type="entry name" value="MFS_trans_sf"/>
</dbReference>
<dbReference type="CDD" id="cd06173">
    <property type="entry name" value="MFS_MefA_like"/>
    <property type="match status" value="1"/>
</dbReference>
<name>A0A380JBV3_STRDO</name>
<feature type="transmembrane region" description="Helical" evidence="7">
    <location>
        <begin position="100"/>
        <end position="118"/>
    </location>
</feature>
<feature type="transmembrane region" description="Helical" evidence="7">
    <location>
        <begin position="306"/>
        <end position="331"/>
    </location>
</feature>
<dbReference type="Proteomes" id="UP000254082">
    <property type="component" value="Unassembled WGS sequence"/>
</dbReference>
<feature type="transmembrane region" description="Helical" evidence="7">
    <location>
        <begin position="138"/>
        <end position="160"/>
    </location>
</feature>
<keyword evidence="4 7" id="KW-0812">Transmembrane</keyword>
<keyword evidence="6 7" id="KW-0472">Membrane</keyword>
<feature type="transmembrane region" description="Helical" evidence="7">
    <location>
        <begin position="282"/>
        <end position="300"/>
    </location>
</feature>
<dbReference type="GO" id="GO:0005886">
    <property type="term" value="C:plasma membrane"/>
    <property type="evidence" value="ECO:0007669"/>
    <property type="project" value="UniProtKB-SubCell"/>
</dbReference>
<dbReference type="RefSeq" id="WP_002999571.1">
    <property type="nucleotide sequence ID" value="NZ_UHFA01000002.1"/>
</dbReference>
<evidence type="ECO:0000256" key="2">
    <source>
        <dbReference type="ARBA" id="ARBA00022448"/>
    </source>
</evidence>
<feature type="transmembrane region" description="Helical" evidence="7">
    <location>
        <begin position="343"/>
        <end position="366"/>
    </location>
</feature>
<feature type="transmembrane region" description="Helical" evidence="7">
    <location>
        <begin position="254"/>
        <end position="275"/>
    </location>
</feature>
<dbReference type="PANTHER" id="PTHR43266:SF2">
    <property type="entry name" value="MAJOR FACILITATOR SUPERFAMILY (MFS) PROFILE DOMAIN-CONTAINING PROTEIN"/>
    <property type="match status" value="1"/>
</dbReference>
<keyword evidence="5 7" id="KW-1133">Transmembrane helix</keyword>
<dbReference type="Pfam" id="PF07690">
    <property type="entry name" value="MFS_1"/>
    <property type="match status" value="1"/>
</dbReference>
<evidence type="ECO:0000256" key="6">
    <source>
        <dbReference type="ARBA" id="ARBA00023136"/>
    </source>
</evidence>
<dbReference type="Gene3D" id="1.20.1250.20">
    <property type="entry name" value="MFS general substrate transporter like domains"/>
    <property type="match status" value="1"/>
</dbReference>
<evidence type="ECO:0000256" key="1">
    <source>
        <dbReference type="ARBA" id="ARBA00004651"/>
    </source>
</evidence>
<organism evidence="8 9">
    <name type="scientific">Streptococcus downei MFe28</name>
    <dbReference type="NCBI Taxonomy" id="764290"/>
    <lineage>
        <taxon>Bacteria</taxon>
        <taxon>Bacillati</taxon>
        <taxon>Bacillota</taxon>
        <taxon>Bacilli</taxon>
        <taxon>Lactobacillales</taxon>
        <taxon>Streptococcaceae</taxon>
        <taxon>Streptococcus</taxon>
    </lineage>
</organism>
<gene>
    <name evidence="8" type="primary">mefE</name>
    <name evidence="8" type="ORF">NCTC11391_00279</name>
</gene>